<name>A0A0A9E9G6_ARUDO</name>
<reference evidence="1" key="2">
    <citation type="journal article" date="2015" name="Data Brief">
        <title>Shoot transcriptome of the giant reed, Arundo donax.</title>
        <authorList>
            <person name="Barrero R.A."/>
            <person name="Guerrero F.D."/>
            <person name="Moolhuijzen P."/>
            <person name="Goolsby J.A."/>
            <person name="Tidwell J."/>
            <person name="Bellgard S.E."/>
            <person name="Bellgard M.I."/>
        </authorList>
    </citation>
    <scope>NUCLEOTIDE SEQUENCE</scope>
    <source>
        <tissue evidence="1">Shoot tissue taken approximately 20 cm above the soil surface</tissue>
    </source>
</reference>
<evidence type="ECO:0000313" key="1">
    <source>
        <dbReference type="EMBL" id="JAD95653.1"/>
    </source>
</evidence>
<sequence length="69" mass="7653">MVLQTCVINAREMTKEELYGAWAAQVTGEDTAYRASNAGIHIYLRMILQKVAHFVATSAIVRLACDPQI</sequence>
<dbReference type="EMBL" id="GBRH01202242">
    <property type="protein sequence ID" value="JAD95653.1"/>
    <property type="molecule type" value="Transcribed_RNA"/>
</dbReference>
<protein>
    <submittedName>
        <fullName evidence="1">Uncharacterized protein</fullName>
    </submittedName>
</protein>
<accession>A0A0A9E9G6</accession>
<dbReference type="AlphaFoldDB" id="A0A0A9E9G6"/>
<reference evidence="1" key="1">
    <citation type="submission" date="2014-09" db="EMBL/GenBank/DDBJ databases">
        <authorList>
            <person name="Magalhaes I.L.F."/>
            <person name="Oliveira U."/>
            <person name="Santos F.R."/>
            <person name="Vidigal T.H.D.A."/>
            <person name="Brescovit A.D."/>
            <person name="Santos A.J."/>
        </authorList>
    </citation>
    <scope>NUCLEOTIDE SEQUENCE</scope>
    <source>
        <tissue evidence="1">Shoot tissue taken approximately 20 cm above the soil surface</tissue>
    </source>
</reference>
<proteinExistence type="predicted"/>
<organism evidence="1">
    <name type="scientific">Arundo donax</name>
    <name type="common">Giant reed</name>
    <name type="synonym">Donax arundinaceus</name>
    <dbReference type="NCBI Taxonomy" id="35708"/>
    <lineage>
        <taxon>Eukaryota</taxon>
        <taxon>Viridiplantae</taxon>
        <taxon>Streptophyta</taxon>
        <taxon>Embryophyta</taxon>
        <taxon>Tracheophyta</taxon>
        <taxon>Spermatophyta</taxon>
        <taxon>Magnoliopsida</taxon>
        <taxon>Liliopsida</taxon>
        <taxon>Poales</taxon>
        <taxon>Poaceae</taxon>
        <taxon>PACMAD clade</taxon>
        <taxon>Arundinoideae</taxon>
        <taxon>Arundineae</taxon>
        <taxon>Arundo</taxon>
    </lineage>
</organism>